<evidence type="ECO:0000313" key="5">
    <source>
        <dbReference type="Proteomes" id="UP000824124"/>
    </source>
</evidence>
<dbReference type="InterPro" id="IPR002508">
    <property type="entry name" value="MurNAc-LAA_cat"/>
</dbReference>
<reference evidence="4" key="2">
    <citation type="journal article" date="2021" name="PeerJ">
        <title>Extensive microbial diversity within the chicken gut microbiome revealed by metagenomics and culture.</title>
        <authorList>
            <person name="Gilroy R."/>
            <person name="Ravi A."/>
            <person name="Getino M."/>
            <person name="Pursley I."/>
            <person name="Horton D.L."/>
            <person name="Alikhan N.F."/>
            <person name="Baker D."/>
            <person name="Gharbi K."/>
            <person name="Hall N."/>
            <person name="Watson M."/>
            <person name="Adriaenssens E.M."/>
            <person name="Foster-Nyarko E."/>
            <person name="Jarju S."/>
            <person name="Secka A."/>
            <person name="Antonio M."/>
            <person name="Oren A."/>
            <person name="Chaudhuri R.R."/>
            <person name="La Ragione R."/>
            <person name="Hildebrand F."/>
            <person name="Pallen M.J."/>
        </authorList>
    </citation>
    <scope>NUCLEOTIDE SEQUENCE</scope>
    <source>
        <strain evidence="4">2830</strain>
    </source>
</reference>
<protein>
    <submittedName>
        <fullName evidence="4">N-acetylmuramoyl-L-alanine amidase</fullName>
    </submittedName>
</protein>
<dbReference type="SUPFAM" id="SSF53187">
    <property type="entry name" value="Zn-dependent exopeptidases"/>
    <property type="match status" value="1"/>
</dbReference>
<dbReference type="EMBL" id="DVMH01000011">
    <property type="protein sequence ID" value="HIU09958.1"/>
    <property type="molecule type" value="Genomic_DNA"/>
</dbReference>
<dbReference type="GO" id="GO:0030288">
    <property type="term" value="C:outer membrane-bounded periplasmic space"/>
    <property type="evidence" value="ECO:0007669"/>
    <property type="project" value="TreeGrafter"/>
</dbReference>
<evidence type="ECO:0000256" key="2">
    <source>
        <dbReference type="SAM" id="MobiDB-lite"/>
    </source>
</evidence>
<keyword evidence="1" id="KW-0378">Hydrolase</keyword>
<accession>A0A9D1KY59</accession>
<evidence type="ECO:0000256" key="1">
    <source>
        <dbReference type="ARBA" id="ARBA00022801"/>
    </source>
</evidence>
<dbReference type="Pfam" id="PF07833">
    <property type="entry name" value="Cu_amine_oxidN1"/>
    <property type="match status" value="1"/>
</dbReference>
<dbReference type="Pfam" id="PF01520">
    <property type="entry name" value="Amidase_3"/>
    <property type="match status" value="1"/>
</dbReference>
<comment type="caution">
    <text evidence="4">The sequence shown here is derived from an EMBL/GenBank/DDBJ whole genome shotgun (WGS) entry which is preliminary data.</text>
</comment>
<dbReference type="Proteomes" id="UP000824124">
    <property type="component" value="Unassembled WGS sequence"/>
</dbReference>
<dbReference type="InterPro" id="IPR050695">
    <property type="entry name" value="N-acetylmuramoyl_amidase_3"/>
</dbReference>
<name>A0A9D1KY59_9FIRM</name>
<dbReference type="InterPro" id="IPR036582">
    <property type="entry name" value="Mao_N_sf"/>
</dbReference>
<evidence type="ECO:0000259" key="3">
    <source>
        <dbReference type="SMART" id="SM00646"/>
    </source>
</evidence>
<dbReference type="GO" id="GO:0009253">
    <property type="term" value="P:peptidoglycan catabolic process"/>
    <property type="evidence" value="ECO:0007669"/>
    <property type="project" value="InterPro"/>
</dbReference>
<organism evidence="4 5">
    <name type="scientific">Candidatus Avidehalobacter gallistercoris</name>
    <dbReference type="NCBI Taxonomy" id="2840694"/>
    <lineage>
        <taxon>Bacteria</taxon>
        <taxon>Bacillati</taxon>
        <taxon>Bacillota</taxon>
        <taxon>Clostridia</taxon>
        <taxon>Eubacteriales</taxon>
        <taxon>Peptococcaceae</taxon>
        <taxon>Peptococcaceae incertae sedis</taxon>
        <taxon>Candidatus Avidehalobacter</taxon>
    </lineage>
</organism>
<proteinExistence type="predicted"/>
<dbReference type="AlphaFoldDB" id="A0A9D1KY59"/>
<evidence type="ECO:0000313" key="4">
    <source>
        <dbReference type="EMBL" id="HIU09958.1"/>
    </source>
</evidence>
<dbReference type="SUPFAM" id="SSF55383">
    <property type="entry name" value="Copper amine oxidase, domain N"/>
    <property type="match status" value="1"/>
</dbReference>
<sequence>MFFVLAAYPALAWADSNPVEQETIAVVTPDEPVPDEEETHPDEQPPAEADSDTVDLPVLDLPKLADKLTVWLYDPALGNNRRTEVAPVHLAFDGAYLASDVPGMAVSGRTLVPVRLISEQLKAEVVWQKENNTVTIALGGKTIILTIGSNTALINGQIVAVPDNVSVSLVNYEGVARTMVPVRFVSENLNAQVNYDQAQRLVSIIPQDIDPDNDEPVYVKPVGQDDYGNLYRRVVIDAGHGGNDPGTNGGGQIEKDLTLTVSQRVRDLLEDAGYEVIMTRDDDTYVALLDRAALTTQYDAPLFVSIHCNAAENAPAASGIETYAAPDDQGDLELAGYLQKRLIAATAAKDRGVKTSRLVVLTHNVVPAALVEIGFMTNTDECAKLGSESYQQTLAAAITAGIEDYFAAH</sequence>
<dbReference type="CDD" id="cd02696">
    <property type="entry name" value="MurNAc-LAA"/>
    <property type="match status" value="1"/>
</dbReference>
<dbReference type="PANTHER" id="PTHR30404">
    <property type="entry name" value="N-ACETYLMURAMOYL-L-ALANINE AMIDASE"/>
    <property type="match status" value="1"/>
</dbReference>
<dbReference type="Gene3D" id="3.30.457.10">
    <property type="entry name" value="Copper amine oxidase-like, N-terminal domain"/>
    <property type="match status" value="1"/>
</dbReference>
<dbReference type="Gene3D" id="3.40.630.40">
    <property type="entry name" value="Zn-dependent exopeptidases"/>
    <property type="match status" value="1"/>
</dbReference>
<feature type="region of interest" description="Disordered" evidence="2">
    <location>
        <begin position="31"/>
        <end position="54"/>
    </location>
</feature>
<dbReference type="InterPro" id="IPR012854">
    <property type="entry name" value="Cu_amine_oxidase-like_N"/>
</dbReference>
<dbReference type="SMART" id="SM00646">
    <property type="entry name" value="Ami_3"/>
    <property type="match status" value="1"/>
</dbReference>
<dbReference type="PANTHER" id="PTHR30404:SF0">
    <property type="entry name" value="N-ACETYLMURAMOYL-L-ALANINE AMIDASE AMIC"/>
    <property type="match status" value="1"/>
</dbReference>
<dbReference type="GO" id="GO:0008745">
    <property type="term" value="F:N-acetylmuramoyl-L-alanine amidase activity"/>
    <property type="evidence" value="ECO:0007669"/>
    <property type="project" value="InterPro"/>
</dbReference>
<gene>
    <name evidence="4" type="ORF">IAB00_01690</name>
</gene>
<feature type="domain" description="MurNAc-LAA" evidence="3">
    <location>
        <begin position="292"/>
        <end position="403"/>
    </location>
</feature>
<reference evidence="4" key="1">
    <citation type="submission" date="2020-10" db="EMBL/GenBank/DDBJ databases">
        <authorList>
            <person name="Gilroy R."/>
        </authorList>
    </citation>
    <scope>NUCLEOTIDE SEQUENCE</scope>
    <source>
        <strain evidence="4">2830</strain>
    </source>
</reference>